<dbReference type="InterPro" id="IPR014853">
    <property type="entry name" value="VWF/SSPO/ZAN-like_Cys-rich_dom"/>
</dbReference>
<dbReference type="PROSITE" id="PS51233">
    <property type="entry name" value="VWFD"/>
    <property type="match status" value="1"/>
</dbReference>
<dbReference type="SMART" id="SM00832">
    <property type="entry name" value="C8"/>
    <property type="match status" value="1"/>
</dbReference>
<dbReference type="OMA" id="NDSMACA"/>
<reference evidence="4" key="2">
    <citation type="submission" date="2025-09" db="UniProtKB">
        <authorList>
            <consortium name="Ensembl"/>
        </authorList>
    </citation>
    <scope>IDENTIFICATION</scope>
</reference>
<keyword evidence="1" id="KW-1015">Disulfide bond</keyword>
<keyword evidence="5" id="KW-1185">Reference proteome</keyword>
<dbReference type="SMART" id="SM00216">
    <property type="entry name" value="VWD"/>
    <property type="match status" value="1"/>
</dbReference>
<evidence type="ECO:0000256" key="1">
    <source>
        <dbReference type="ARBA" id="ARBA00023157"/>
    </source>
</evidence>
<sequence length="406" mass="46138">MMGRWKKNTSNVHPIPARHNVPTGLAPSTNVTDDGCCTYTYCDCVCMGWGDPHFSTFDGTYYSHMGNCTYVLVEERYIELDFAVYVTNYNCGRDVACPRSIIVVYKSKEVNVTVPDKNDLAVKLVTVNDRVVSLPYYDLDLFVEKYYVDVIVTVPHLNATVYFDGITFAIYLPHEYFFNNTQGQCGTCTQNKTDDCLLRNGSVVEDCNALGPDWVTNKTDHCDEHLPKPIPDCDDSKMCDIVYDAVFYPCLNIIDSSTFYNTCKYDACYSNHTACSSLKVLADSCNAIGFCIDWRHLTKGECDYECNEERVYLPCGNDSQYCYNKVLRLWKSYTIKNMNTPQEGCYCPSGTIPLNPEYPDFCTDNCTCEMVTPQHFTTIMHTFKSTNKSHYNNAQLLISPTNLTKI</sequence>
<dbReference type="Pfam" id="PF08742">
    <property type="entry name" value="C8"/>
    <property type="match status" value="1"/>
</dbReference>
<feature type="domain" description="VWFD" evidence="3">
    <location>
        <begin position="44"/>
        <end position="223"/>
    </location>
</feature>
<organism evidence="4 5">
    <name type="scientific">Eptatretus burgeri</name>
    <name type="common">Inshore hagfish</name>
    <dbReference type="NCBI Taxonomy" id="7764"/>
    <lineage>
        <taxon>Eukaryota</taxon>
        <taxon>Metazoa</taxon>
        <taxon>Chordata</taxon>
        <taxon>Craniata</taxon>
        <taxon>Vertebrata</taxon>
        <taxon>Cyclostomata</taxon>
        <taxon>Myxini</taxon>
        <taxon>Myxiniformes</taxon>
        <taxon>Myxinidae</taxon>
        <taxon>Eptatretinae</taxon>
        <taxon>Eptatretus</taxon>
    </lineage>
</organism>
<proteinExistence type="predicted"/>
<dbReference type="GeneTree" id="ENSGT00940000163235"/>
<dbReference type="InterPro" id="IPR001846">
    <property type="entry name" value="VWF_type-D"/>
</dbReference>
<name>A0A8C4NJR3_EPTBU</name>
<evidence type="ECO:0000313" key="4">
    <source>
        <dbReference type="Ensembl" id="ENSEBUP00000006958.1"/>
    </source>
</evidence>
<evidence type="ECO:0000259" key="3">
    <source>
        <dbReference type="PROSITE" id="PS51233"/>
    </source>
</evidence>
<dbReference type="PANTHER" id="PTHR11339">
    <property type="entry name" value="EXTRACELLULAR MATRIX GLYCOPROTEIN RELATED"/>
    <property type="match status" value="1"/>
</dbReference>
<dbReference type="AlphaFoldDB" id="A0A8C4NJR3"/>
<dbReference type="Pfam" id="PF00094">
    <property type="entry name" value="VWD"/>
    <property type="match status" value="1"/>
</dbReference>
<dbReference type="PANTHER" id="PTHR11339:SF402">
    <property type="entry name" value="VWFD DOMAIN-CONTAINING PROTEIN"/>
    <property type="match status" value="1"/>
</dbReference>
<keyword evidence="2" id="KW-0325">Glycoprotein</keyword>
<dbReference type="InterPro" id="IPR050780">
    <property type="entry name" value="Mucin_vWF_Thrombospondin_sf"/>
</dbReference>
<accession>A0A8C4NJR3</accession>
<dbReference type="Proteomes" id="UP000694388">
    <property type="component" value="Unplaced"/>
</dbReference>
<dbReference type="Ensembl" id="ENSEBUT00000007424.1">
    <property type="protein sequence ID" value="ENSEBUP00000006958.1"/>
    <property type="gene ID" value="ENSEBUG00000004569.1"/>
</dbReference>
<evidence type="ECO:0000313" key="5">
    <source>
        <dbReference type="Proteomes" id="UP000694388"/>
    </source>
</evidence>
<reference evidence="4" key="1">
    <citation type="submission" date="2025-08" db="UniProtKB">
        <authorList>
            <consortium name="Ensembl"/>
        </authorList>
    </citation>
    <scope>IDENTIFICATION</scope>
</reference>
<evidence type="ECO:0000256" key="2">
    <source>
        <dbReference type="ARBA" id="ARBA00023180"/>
    </source>
</evidence>
<protein>
    <recommendedName>
        <fullName evidence="3">VWFD domain-containing protein</fullName>
    </recommendedName>
</protein>